<dbReference type="InterPro" id="IPR036388">
    <property type="entry name" value="WH-like_DNA-bd_sf"/>
</dbReference>
<dbReference type="GO" id="GO:0016987">
    <property type="term" value="F:sigma factor activity"/>
    <property type="evidence" value="ECO:0007669"/>
    <property type="project" value="UniProtKB-KW"/>
</dbReference>
<reference evidence="7 8" key="1">
    <citation type="submission" date="2018-06" db="EMBL/GenBank/DDBJ databases">
        <authorList>
            <consortium name="Pathogen Informatics"/>
            <person name="Doyle S."/>
        </authorList>
    </citation>
    <scope>NUCLEOTIDE SEQUENCE [LARGE SCALE GENOMIC DNA]</scope>
    <source>
        <strain evidence="7 8">NCTC11388</strain>
    </source>
</reference>
<comment type="similarity">
    <text evidence="1">Belongs to the sigma-70 factor family. ECF subfamily.</text>
</comment>
<dbReference type="InterPro" id="IPR007627">
    <property type="entry name" value="RNA_pol_sigma70_r2"/>
</dbReference>
<feature type="domain" description="RNA polymerase sigma factor 70 region 4 type 2" evidence="6">
    <location>
        <begin position="125"/>
        <end position="176"/>
    </location>
</feature>
<proteinExistence type="inferred from homology"/>
<keyword evidence="3" id="KW-0731">Sigma factor</keyword>
<accession>A0A380BM67</accession>
<dbReference type="EMBL" id="UGYW01000002">
    <property type="protein sequence ID" value="SUJ02641.1"/>
    <property type="molecule type" value="Genomic_DNA"/>
</dbReference>
<evidence type="ECO:0000259" key="6">
    <source>
        <dbReference type="Pfam" id="PF08281"/>
    </source>
</evidence>
<dbReference type="Proteomes" id="UP000254893">
    <property type="component" value="Unassembled WGS sequence"/>
</dbReference>
<dbReference type="Pfam" id="PF08281">
    <property type="entry name" value="Sigma70_r4_2"/>
    <property type="match status" value="1"/>
</dbReference>
<dbReference type="Gene3D" id="1.10.1740.10">
    <property type="match status" value="1"/>
</dbReference>
<dbReference type="Pfam" id="PF04542">
    <property type="entry name" value="Sigma70_r2"/>
    <property type="match status" value="1"/>
</dbReference>
<keyword evidence="4" id="KW-0804">Transcription</keyword>
<evidence type="ECO:0000256" key="3">
    <source>
        <dbReference type="ARBA" id="ARBA00023082"/>
    </source>
</evidence>
<dbReference type="PANTHER" id="PTHR43133:SF46">
    <property type="entry name" value="RNA POLYMERASE SIGMA-70 FACTOR ECF SUBFAMILY"/>
    <property type="match status" value="1"/>
</dbReference>
<evidence type="ECO:0000256" key="1">
    <source>
        <dbReference type="ARBA" id="ARBA00010641"/>
    </source>
</evidence>
<dbReference type="InterPro" id="IPR013325">
    <property type="entry name" value="RNA_pol_sigma_r2"/>
</dbReference>
<dbReference type="InterPro" id="IPR013249">
    <property type="entry name" value="RNA_pol_sigma70_r4_t2"/>
</dbReference>
<dbReference type="Gene3D" id="1.10.10.10">
    <property type="entry name" value="Winged helix-like DNA-binding domain superfamily/Winged helix DNA-binding domain"/>
    <property type="match status" value="1"/>
</dbReference>
<dbReference type="GO" id="GO:0003677">
    <property type="term" value="F:DNA binding"/>
    <property type="evidence" value="ECO:0007669"/>
    <property type="project" value="InterPro"/>
</dbReference>
<evidence type="ECO:0000256" key="4">
    <source>
        <dbReference type="ARBA" id="ARBA00023163"/>
    </source>
</evidence>
<dbReference type="InterPro" id="IPR039425">
    <property type="entry name" value="RNA_pol_sigma-70-like"/>
</dbReference>
<protein>
    <submittedName>
        <fullName evidence="7">RNA polymerase sigma factor sigM</fullName>
    </submittedName>
</protein>
<feature type="domain" description="RNA polymerase sigma-70 region 2" evidence="5">
    <location>
        <begin position="24"/>
        <end position="89"/>
    </location>
</feature>
<dbReference type="InterPro" id="IPR013324">
    <property type="entry name" value="RNA_pol_sigma_r3/r4-like"/>
</dbReference>
<dbReference type="AlphaFoldDB" id="A0A380BM67"/>
<sequence>MNTWSDKELFDVIKNNNTQAFSILFDRYSDILFRFILKRTHSVTDTEDILQEVFLSLWNRRTKIEVGDSIYPYLFKAARYEVIDWMVKSEKRIKHFQRLEVKAEKDIICPHSSEEKLMAKELAKLLEDEVQKMPVTMRSIFNLSRGEDMCIKDIACQLSISEQTVKNNISLAMSRLKILVK</sequence>
<organism evidence="7 8">
    <name type="scientific">Sphingobacterium spiritivorum</name>
    <name type="common">Flavobacterium spiritivorum</name>
    <dbReference type="NCBI Taxonomy" id="258"/>
    <lineage>
        <taxon>Bacteria</taxon>
        <taxon>Pseudomonadati</taxon>
        <taxon>Bacteroidota</taxon>
        <taxon>Sphingobacteriia</taxon>
        <taxon>Sphingobacteriales</taxon>
        <taxon>Sphingobacteriaceae</taxon>
        <taxon>Sphingobacterium</taxon>
    </lineage>
</organism>
<dbReference type="NCBIfam" id="TIGR02937">
    <property type="entry name" value="sigma70-ECF"/>
    <property type="match status" value="1"/>
</dbReference>
<evidence type="ECO:0000256" key="2">
    <source>
        <dbReference type="ARBA" id="ARBA00023015"/>
    </source>
</evidence>
<name>A0A380BM67_SPHSI</name>
<keyword evidence="2" id="KW-0805">Transcription regulation</keyword>
<evidence type="ECO:0000259" key="5">
    <source>
        <dbReference type="Pfam" id="PF04542"/>
    </source>
</evidence>
<evidence type="ECO:0000313" key="8">
    <source>
        <dbReference type="Proteomes" id="UP000254893"/>
    </source>
</evidence>
<dbReference type="GO" id="GO:0006352">
    <property type="term" value="P:DNA-templated transcription initiation"/>
    <property type="evidence" value="ECO:0007669"/>
    <property type="project" value="InterPro"/>
</dbReference>
<dbReference type="RefSeq" id="WP_115169413.1">
    <property type="nucleotide sequence ID" value="NZ_UGYW01000002.1"/>
</dbReference>
<dbReference type="InterPro" id="IPR014284">
    <property type="entry name" value="RNA_pol_sigma-70_dom"/>
</dbReference>
<dbReference type="SUPFAM" id="SSF88946">
    <property type="entry name" value="Sigma2 domain of RNA polymerase sigma factors"/>
    <property type="match status" value="1"/>
</dbReference>
<evidence type="ECO:0000313" key="7">
    <source>
        <dbReference type="EMBL" id="SUJ02641.1"/>
    </source>
</evidence>
<gene>
    <name evidence="7" type="primary">sigM_2</name>
    <name evidence="7" type="ORF">NCTC11388_01139</name>
</gene>
<dbReference type="SUPFAM" id="SSF88659">
    <property type="entry name" value="Sigma3 and sigma4 domains of RNA polymerase sigma factors"/>
    <property type="match status" value="1"/>
</dbReference>
<dbReference type="PANTHER" id="PTHR43133">
    <property type="entry name" value="RNA POLYMERASE ECF-TYPE SIGMA FACTO"/>
    <property type="match status" value="1"/>
</dbReference>